<gene>
    <name evidence="2" type="ORF">CDO52_01005</name>
</gene>
<dbReference type="InterPro" id="IPR001387">
    <property type="entry name" value="Cro/C1-type_HTH"/>
</dbReference>
<dbReference type="Proteomes" id="UP000215005">
    <property type="component" value="Chromosome"/>
</dbReference>
<dbReference type="GO" id="GO:0003677">
    <property type="term" value="F:DNA binding"/>
    <property type="evidence" value="ECO:0007669"/>
    <property type="project" value="InterPro"/>
</dbReference>
<reference evidence="2 3" key="1">
    <citation type="submission" date="2017-08" db="EMBL/GenBank/DDBJ databases">
        <title>The complete genome sequence of Nocardiopsis gilva YIM 90087.</title>
        <authorList>
            <person name="Yin M."/>
            <person name="Tang S."/>
        </authorList>
    </citation>
    <scope>NUCLEOTIDE SEQUENCE [LARGE SCALE GENOMIC DNA]</scope>
    <source>
        <strain evidence="2 3">YIM 90087</strain>
    </source>
</reference>
<sequence>MIEDRLNHLGMEYAQAARLADVSVETLAKIRRGVRARPKTYRRIERVLGWSVGACDVVIAGGTPQLQDDGQTQRRSLPIFDDPIEQAVWDIDAPEDVRLYFIGAYRLRDQLQPLVDAWRRQQNEEIA</sequence>
<protein>
    <submittedName>
        <fullName evidence="2">XRE family transcriptional regulator</fullName>
    </submittedName>
</protein>
<dbReference type="KEGG" id="ngv:CDO52_01005"/>
<feature type="domain" description="HTH cro/C1-type" evidence="1">
    <location>
        <begin position="3"/>
        <end position="49"/>
    </location>
</feature>
<dbReference type="AlphaFoldDB" id="A0A223S0C4"/>
<dbReference type="InterPro" id="IPR010982">
    <property type="entry name" value="Lambda_DNA-bd_dom_sf"/>
</dbReference>
<organism evidence="2 3">
    <name type="scientific">Nocardiopsis gilva YIM 90087</name>
    <dbReference type="NCBI Taxonomy" id="1235441"/>
    <lineage>
        <taxon>Bacteria</taxon>
        <taxon>Bacillati</taxon>
        <taxon>Actinomycetota</taxon>
        <taxon>Actinomycetes</taxon>
        <taxon>Streptosporangiales</taxon>
        <taxon>Nocardiopsidaceae</taxon>
        <taxon>Nocardiopsis</taxon>
    </lineage>
</organism>
<keyword evidence="3" id="KW-1185">Reference proteome</keyword>
<accession>A0A223S0C4</accession>
<evidence type="ECO:0000313" key="3">
    <source>
        <dbReference type="Proteomes" id="UP000215005"/>
    </source>
</evidence>
<evidence type="ECO:0000259" key="1">
    <source>
        <dbReference type="Pfam" id="PF01381"/>
    </source>
</evidence>
<dbReference type="EMBL" id="CP022753">
    <property type="protein sequence ID" value="ASU81558.1"/>
    <property type="molecule type" value="Genomic_DNA"/>
</dbReference>
<evidence type="ECO:0000313" key="2">
    <source>
        <dbReference type="EMBL" id="ASU81558.1"/>
    </source>
</evidence>
<dbReference type="SUPFAM" id="SSF47413">
    <property type="entry name" value="lambda repressor-like DNA-binding domains"/>
    <property type="match status" value="1"/>
</dbReference>
<proteinExistence type="predicted"/>
<name>A0A223S0C4_9ACTN</name>
<dbReference type="Pfam" id="PF01381">
    <property type="entry name" value="HTH_3"/>
    <property type="match status" value="1"/>
</dbReference>